<protein>
    <recommendedName>
        <fullName evidence="9">UNC93-like protein</fullName>
    </recommendedName>
</protein>
<evidence type="ECO:0000313" key="8">
    <source>
        <dbReference type="Proteomes" id="UP001497497"/>
    </source>
</evidence>
<evidence type="ECO:0000256" key="5">
    <source>
        <dbReference type="ARBA" id="ARBA00023136"/>
    </source>
</evidence>
<dbReference type="PANTHER" id="PTHR19444:SF13">
    <property type="entry name" value="PROTEIN UNC-93 HOMOLOG A"/>
    <property type="match status" value="1"/>
</dbReference>
<feature type="transmembrane region" description="Helical" evidence="6">
    <location>
        <begin position="64"/>
        <end position="82"/>
    </location>
</feature>
<evidence type="ECO:0000256" key="1">
    <source>
        <dbReference type="ARBA" id="ARBA00004141"/>
    </source>
</evidence>
<evidence type="ECO:0000256" key="4">
    <source>
        <dbReference type="ARBA" id="ARBA00022989"/>
    </source>
</evidence>
<comment type="subcellular location">
    <subcellularLocation>
        <location evidence="1">Membrane</location>
        <topology evidence="1">Multi-pass membrane protein</topology>
    </subcellularLocation>
</comment>
<evidence type="ECO:0000256" key="6">
    <source>
        <dbReference type="SAM" id="Phobius"/>
    </source>
</evidence>
<evidence type="ECO:0008006" key="9">
    <source>
        <dbReference type="Google" id="ProtNLM"/>
    </source>
</evidence>
<sequence length="274" mass="29839">MRNCLVLSVSFTFVYTAYLAIQNLQSSLNQEANLGVVSLSVLYGTIIIFGTQAPIFIKFIGAKRVLVLAWVIHIIYTASNFYPTFATLIPSSALLGAIAGPMWTSQGIYITAAGEKYAALQGVSSEGALHAILSKFNGIFFMFYEITQITGNMISSFVLSASSYNTSSGVDHRICGPNDCPFVSAGNVTSKIEEPERHVVYILLAIFLSCNICGLLLTLFGLPHHTEVRGESTSVFKDMASCFKMSVDKRMLLLLPLFMAQAMAVGVLYADYTK</sequence>
<reference evidence="7 8" key="1">
    <citation type="submission" date="2024-04" db="EMBL/GenBank/DDBJ databases">
        <authorList>
            <consortium name="Genoscope - CEA"/>
            <person name="William W."/>
        </authorList>
    </citation>
    <scope>NUCLEOTIDE SEQUENCE [LARGE SCALE GENOMIC DNA]</scope>
</reference>
<feature type="transmembrane region" description="Helical" evidence="6">
    <location>
        <begin position="251"/>
        <end position="270"/>
    </location>
</feature>
<feature type="transmembrane region" description="Helical" evidence="6">
    <location>
        <begin position="199"/>
        <end position="222"/>
    </location>
</feature>
<organism evidence="7 8">
    <name type="scientific">Lymnaea stagnalis</name>
    <name type="common">Great pond snail</name>
    <name type="synonym">Helix stagnalis</name>
    <dbReference type="NCBI Taxonomy" id="6523"/>
    <lineage>
        <taxon>Eukaryota</taxon>
        <taxon>Metazoa</taxon>
        <taxon>Spiralia</taxon>
        <taxon>Lophotrochozoa</taxon>
        <taxon>Mollusca</taxon>
        <taxon>Gastropoda</taxon>
        <taxon>Heterobranchia</taxon>
        <taxon>Euthyneura</taxon>
        <taxon>Panpulmonata</taxon>
        <taxon>Hygrophila</taxon>
        <taxon>Lymnaeoidea</taxon>
        <taxon>Lymnaeidae</taxon>
        <taxon>Lymnaea</taxon>
    </lineage>
</organism>
<evidence type="ECO:0000256" key="2">
    <source>
        <dbReference type="ARBA" id="ARBA00009172"/>
    </source>
</evidence>
<dbReference type="Proteomes" id="UP001497497">
    <property type="component" value="Unassembled WGS sequence"/>
</dbReference>
<keyword evidence="3 6" id="KW-0812">Transmembrane</keyword>
<keyword evidence="4 6" id="KW-1133">Transmembrane helix</keyword>
<evidence type="ECO:0000256" key="3">
    <source>
        <dbReference type="ARBA" id="ARBA00022692"/>
    </source>
</evidence>
<dbReference type="AlphaFoldDB" id="A0AAV2HN09"/>
<dbReference type="EMBL" id="CAXITT010000165">
    <property type="protein sequence ID" value="CAL1534224.1"/>
    <property type="molecule type" value="Genomic_DNA"/>
</dbReference>
<evidence type="ECO:0000313" key="7">
    <source>
        <dbReference type="EMBL" id="CAL1534224.1"/>
    </source>
</evidence>
<feature type="transmembrane region" description="Helical" evidence="6">
    <location>
        <begin position="35"/>
        <end position="57"/>
    </location>
</feature>
<accession>A0AAV2HN09</accession>
<dbReference type="Pfam" id="PF05978">
    <property type="entry name" value="UNC-93"/>
    <property type="match status" value="1"/>
</dbReference>
<proteinExistence type="inferred from homology"/>
<dbReference type="InterPro" id="IPR051951">
    <property type="entry name" value="UNC-93_regulatory"/>
</dbReference>
<keyword evidence="5 6" id="KW-0472">Membrane</keyword>
<dbReference type="GO" id="GO:0016020">
    <property type="term" value="C:membrane"/>
    <property type="evidence" value="ECO:0007669"/>
    <property type="project" value="UniProtKB-SubCell"/>
</dbReference>
<keyword evidence="8" id="KW-1185">Reference proteome</keyword>
<name>A0AAV2HN09_LYMST</name>
<feature type="non-terminal residue" evidence="7">
    <location>
        <position position="274"/>
    </location>
</feature>
<dbReference type="PANTHER" id="PTHR19444">
    <property type="entry name" value="UNC-93 RELATED"/>
    <property type="match status" value="1"/>
</dbReference>
<gene>
    <name evidence="7" type="ORF">GSLYS_00008184001</name>
</gene>
<dbReference type="InterPro" id="IPR010291">
    <property type="entry name" value="Ion_channel_UNC-93"/>
</dbReference>
<comment type="similarity">
    <text evidence="2">Belongs to the unc-93 family.</text>
</comment>
<comment type="caution">
    <text evidence="7">The sequence shown here is derived from an EMBL/GenBank/DDBJ whole genome shotgun (WGS) entry which is preliminary data.</text>
</comment>